<organism evidence="1 2">
    <name type="scientific">Cardiocondyla obscurior</name>
    <dbReference type="NCBI Taxonomy" id="286306"/>
    <lineage>
        <taxon>Eukaryota</taxon>
        <taxon>Metazoa</taxon>
        <taxon>Ecdysozoa</taxon>
        <taxon>Arthropoda</taxon>
        <taxon>Hexapoda</taxon>
        <taxon>Insecta</taxon>
        <taxon>Pterygota</taxon>
        <taxon>Neoptera</taxon>
        <taxon>Endopterygota</taxon>
        <taxon>Hymenoptera</taxon>
        <taxon>Apocrita</taxon>
        <taxon>Aculeata</taxon>
        <taxon>Formicoidea</taxon>
        <taxon>Formicidae</taxon>
        <taxon>Myrmicinae</taxon>
        <taxon>Cardiocondyla</taxon>
    </lineage>
</organism>
<name>A0AAW2H5D5_9HYME</name>
<accession>A0AAW2H5D5</accession>
<comment type="caution">
    <text evidence="1">The sequence shown here is derived from an EMBL/GenBank/DDBJ whole genome shotgun (WGS) entry which is preliminary data.</text>
</comment>
<proteinExistence type="predicted"/>
<reference evidence="1 2" key="1">
    <citation type="submission" date="2023-03" db="EMBL/GenBank/DDBJ databases">
        <title>High recombination rates correlate with genetic variation in Cardiocondyla obscurior ants.</title>
        <authorList>
            <person name="Errbii M."/>
        </authorList>
    </citation>
    <scope>NUCLEOTIDE SEQUENCE [LARGE SCALE GENOMIC DNA]</scope>
    <source>
        <strain evidence="1">Alpha-2009</strain>
        <tissue evidence="1">Whole body</tissue>
    </source>
</reference>
<keyword evidence="2" id="KW-1185">Reference proteome</keyword>
<gene>
    <name evidence="1" type="ORF">PUN28_001502</name>
</gene>
<dbReference type="Proteomes" id="UP001430953">
    <property type="component" value="Unassembled WGS sequence"/>
</dbReference>
<evidence type="ECO:0000313" key="1">
    <source>
        <dbReference type="EMBL" id="KAL0134770.1"/>
    </source>
</evidence>
<dbReference type="EMBL" id="JADYXP020000001">
    <property type="protein sequence ID" value="KAL0134770.1"/>
    <property type="molecule type" value="Genomic_DNA"/>
</dbReference>
<dbReference type="AlphaFoldDB" id="A0AAW2H5D5"/>
<sequence length="128" mass="14360">MRIRHRRRSRHGVVHVDTAVPGDTAARPGASGVVMVVKVLLLLYVTSEDVASSFITLSVKTNRPSSFQVAYHLTQSTQHIKFNSLQSRFYELRAHSSLLSLCTNPEVTHARLSRSFLANQSLKTRIMN</sequence>
<protein>
    <submittedName>
        <fullName evidence="1">Uncharacterized protein</fullName>
    </submittedName>
</protein>
<evidence type="ECO:0000313" key="2">
    <source>
        <dbReference type="Proteomes" id="UP001430953"/>
    </source>
</evidence>